<dbReference type="PROSITE" id="PS51695">
    <property type="entry name" value="SEDOLISIN"/>
    <property type="match status" value="1"/>
</dbReference>
<reference evidence="17" key="1">
    <citation type="journal article" date="2021" name="Mol. Plant Pathol.">
        <title>A 20-kb lineage-specific genomic region tames virulence in pathogenic amphidiploid Verticillium longisporum.</title>
        <authorList>
            <person name="Harting R."/>
            <person name="Starke J."/>
            <person name="Kusch H."/>
            <person name="Poggeler S."/>
            <person name="Maurus I."/>
            <person name="Schluter R."/>
            <person name="Landesfeind M."/>
            <person name="Bulla I."/>
            <person name="Nowrousian M."/>
            <person name="de Jonge R."/>
            <person name="Stahlhut G."/>
            <person name="Hoff K.J."/>
            <person name="Asshauer K.P."/>
            <person name="Thurmer A."/>
            <person name="Stanke M."/>
            <person name="Daniel R."/>
            <person name="Morgenstern B."/>
            <person name="Thomma B.P.H.J."/>
            <person name="Kronstad J.W."/>
            <person name="Braus-Stromeyer S.A."/>
            <person name="Braus G.H."/>
        </authorList>
    </citation>
    <scope>NUCLEOTIDE SEQUENCE</scope>
    <source>
        <strain evidence="17">Vl32</strain>
    </source>
</reference>
<feature type="binding site" evidence="14">
    <location>
        <position position="615"/>
    </location>
    <ligand>
        <name>Ca(2+)</name>
        <dbReference type="ChEBI" id="CHEBI:29108"/>
    </ligand>
</feature>
<dbReference type="EC" id="3.4.14.10" evidence="4"/>
<evidence type="ECO:0000313" key="18">
    <source>
        <dbReference type="Proteomes" id="UP000689129"/>
    </source>
</evidence>
<dbReference type="InterPro" id="IPR050819">
    <property type="entry name" value="Tripeptidyl-peptidase_I"/>
</dbReference>
<comment type="catalytic activity">
    <reaction evidence="1">
        <text>Release of an N-terminal tripeptide from a polypeptide.</text>
        <dbReference type="EC" id="3.4.14.10"/>
    </reaction>
</comment>
<evidence type="ECO:0000256" key="6">
    <source>
        <dbReference type="ARBA" id="ARBA00022670"/>
    </source>
</evidence>
<evidence type="ECO:0000256" key="15">
    <source>
        <dbReference type="SAM" id="SignalP"/>
    </source>
</evidence>
<proteinExistence type="predicted"/>
<keyword evidence="9 14" id="KW-0378">Hydrolase</keyword>
<evidence type="ECO:0000256" key="4">
    <source>
        <dbReference type="ARBA" id="ARBA00012462"/>
    </source>
</evidence>
<evidence type="ECO:0000256" key="14">
    <source>
        <dbReference type="PROSITE-ProRule" id="PRU01032"/>
    </source>
</evidence>
<feature type="domain" description="Peptidase S53" evidence="16">
    <location>
        <begin position="199"/>
        <end position="637"/>
    </location>
</feature>
<organism evidence="17 18">
    <name type="scientific">Verticillium longisporum</name>
    <name type="common">Verticillium dahliae var. longisporum</name>
    <dbReference type="NCBI Taxonomy" id="100787"/>
    <lineage>
        <taxon>Eukaryota</taxon>
        <taxon>Fungi</taxon>
        <taxon>Dikarya</taxon>
        <taxon>Ascomycota</taxon>
        <taxon>Pezizomycotina</taxon>
        <taxon>Sordariomycetes</taxon>
        <taxon>Hypocreomycetidae</taxon>
        <taxon>Glomerellales</taxon>
        <taxon>Plectosphaerellaceae</taxon>
        <taxon>Verticillium</taxon>
    </lineage>
</organism>
<dbReference type="AlphaFoldDB" id="A0A8I2Z9L4"/>
<dbReference type="SMART" id="SM00944">
    <property type="entry name" value="Pro-kuma_activ"/>
    <property type="match status" value="1"/>
</dbReference>
<evidence type="ECO:0000256" key="1">
    <source>
        <dbReference type="ARBA" id="ARBA00001910"/>
    </source>
</evidence>
<comment type="cofactor">
    <cofactor evidence="14">
        <name>Ca(2+)</name>
        <dbReference type="ChEBI" id="CHEBI:29108"/>
    </cofactor>
    <text evidence="14">Binds 1 Ca(2+) ion per subunit.</text>
</comment>
<evidence type="ECO:0000256" key="12">
    <source>
        <dbReference type="ARBA" id="ARBA00023145"/>
    </source>
</evidence>
<keyword evidence="14" id="KW-0106">Calcium</keyword>
<sequence length="640" mass="68583">MVLLKLHACVAVTLVALTEALLVSRAATLPASIQLIRQAPAGDEIQLQIALKHQNIHKLESKLRSVSDPSSSHYGQYLSKDEVNALFAPSNHSRTAVESWLKDAGITAVSTRGPLVDFVTTVAKANELLGADFAWFDVEGHKKLRTTEYSIPDTLTAHIDLVAPTTFFGRTKSHRMIPDDETSELDSRQARNTTTCLSVITPDCLEEAYNYGSYKADPAAGSRVAFASFLNQSARQEDLTQYLNTFKLPPRNFTTVLINGGEDHQDPNGDIGEANLDAQFLAAVTKNLPLKQFITGGSPPGEDHQDPNGDIGEANLDAQFLAAVTKNLPLKQFITGGSPPFVPNLRITNASTNSNEPYLDFYETLLATDDEGVPQVLSSSYGDDEQTVPVEYAKRVCNLIGMMGLRGVTVLESSGDAGVGAPCRANDGSGRVEFTPTFPGTCPYLTAVGGTQAWAPEVAWVGSAGGFSNYFERAWYQKAAVKTYLKEAIPAEVKAYYKRGGFVDFGGRGFPDISAHSLEPWYQFVNAGRPRRTGGTSAAAPVVAGIIGLLNDARLRAGQPTMGFLNPWLYARGVDGLLDVAEGKAEGCGGIDLQSGNPVPGAGVIPWASWNATKGWDPVTGLGLPDFEALRQIAVNGTKA</sequence>
<evidence type="ECO:0000256" key="13">
    <source>
        <dbReference type="ARBA" id="ARBA00023180"/>
    </source>
</evidence>
<feature type="binding site" evidence="14">
    <location>
        <position position="617"/>
    </location>
    <ligand>
        <name>Ca(2+)</name>
        <dbReference type="ChEBI" id="CHEBI:29108"/>
    </ligand>
</feature>
<feature type="binding site" evidence="14">
    <location>
        <position position="580"/>
    </location>
    <ligand>
        <name>Ca(2+)</name>
        <dbReference type="ChEBI" id="CHEBI:29108"/>
    </ligand>
</feature>
<evidence type="ECO:0000259" key="16">
    <source>
        <dbReference type="PROSITE" id="PS51695"/>
    </source>
</evidence>
<comment type="subcellular location">
    <subcellularLocation>
        <location evidence="3">Secreted</location>
        <location evidence="3">Extracellular space</location>
    </subcellularLocation>
</comment>
<feature type="chain" id="PRO_5034211564" description="tripeptidyl-peptidase II" evidence="15">
    <location>
        <begin position="21"/>
        <end position="640"/>
    </location>
</feature>
<keyword evidence="12" id="KW-0865">Zymogen</keyword>
<comment type="caution">
    <text evidence="17">The sequence shown here is derived from an EMBL/GenBank/DDBJ whole genome shotgun (WGS) entry which is preliminary data.</text>
</comment>
<name>A0A8I2Z9L4_VERLO</name>
<dbReference type="GO" id="GO:0004252">
    <property type="term" value="F:serine-type endopeptidase activity"/>
    <property type="evidence" value="ECO:0007669"/>
    <property type="project" value="UniProtKB-UniRule"/>
</dbReference>
<dbReference type="InterPro" id="IPR030400">
    <property type="entry name" value="Sedolisin_dom"/>
</dbReference>
<feature type="active site" description="Charge relay system" evidence="14">
    <location>
        <position position="273"/>
    </location>
</feature>
<dbReference type="Proteomes" id="UP000689129">
    <property type="component" value="Unassembled WGS sequence"/>
</dbReference>
<dbReference type="EMBL" id="JAEMWZ010000395">
    <property type="protein sequence ID" value="KAG7119627.1"/>
    <property type="molecule type" value="Genomic_DNA"/>
</dbReference>
<keyword evidence="11" id="KW-0843">Virulence</keyword>
<keyword evidence="5" id="KW-0964">Secreted</keyword>
<dbReference type="PANTHER" id="PTHR14218:SF34">
    <property type="entry name" value="TRIPEPTIDYL-PEPTIDASE SED4"/>
    <property type="match status" value="1"/>
</dbReference>
<dbReference type="CDD" id="cd04056">
    <property type="entry name" value="Peptidases_S53"/>
    <property type="match status" value="1"/>
</dbReference>
<dbReference type="GO" id="GO:0046872">
    <property type="term" value="F:metal ion binding"/>
    <property type="evidence" value="ECO:0007669"/>
    <property type="project" value="UniProtKB-UniRule"/>
</dbReference>
<protein>
    <recommendedName>
        <fullName evidence="4">tripeptidyl-peptidase II</fullName>
        <ecNumber evidence="4">3.4.14.10</ecNumber>
    </recommendedName>
</protein>
<keyword evidence="6 14" id="KW-0645">Protease</keyword>
<keyword evidence="13" id="KW-0325">Glycoprotein</keyword>
<dbReference type="InterPro" id="IPR023828">
    <property type="entry name" value="Peptidase_S8_Ser-AS"/>
</dbReference>
<evidence type="ECO:0000256" key="10">
    <source>
        <dbReference type="ARBA" id="ARBA00022825"/>
    </source>
</evidence>
<feature type="active site" description="Charge relay system" evidence="14">
    <location>
        <position position="277"/>
    </location>
</feature>
<dbReference type="PROSITE" id="PS00138">
    <property type="entry name" value="SUBTILASE_SER"/>
    <property type="match status" value="1"/>
</dbReference>
<feature type="binding site" evidence="14">
    <location>
        <position position="579"/>
    </location>
    <ligand>
        <name>Ca(2+)</name>
        <dbReference type="ChEBI" id="CHEBI:29108"/>
    </ligand>
</feature>
<dbReference type="OrthoDB" id="409122at2759"/>
<dbReference type="GO" id="GO:0005576">
    <property type="term" value="C:extracellular region"/>
    <property type="evidence" value="ECO:0007669"/>
    <property type="project" value="UniProtKB-SubCell"/>
</dbReference>
<feature type="active site" description="Charge relay system" evidence="14">
    <location>
        <position position="537"/>
    </location>
</feature>
<comment type="function">
    <text evidence="2">Secreted tripeptidyl-peptidase which degrades proteins at acidic pHs and is involved in virulence.</text>
</comment>
<gene>
    <name evidence="17" type="ORF">HYQ45_014946</name>
</gene>
<evidence type="ECO:0000256" key="9">
    <source>
        <dbReference type="ARBA" id="ARBA00022801"/>
    </source>
</evidence>
<dbReference type="GO" id="GO:0008240">
    <property type="term" value="F:tripeptidyl-peptidase activity"/>
    <property type="evidence" value="ECO:0007669"/>
    <property type="project" value="UniProtKB-EC"/>
</dbReference>
<evidence type="ECO:0000313" key="17">
    <source>
        <dbReference type="EMBL" id="KAG7119627.1"/>
    </source>
</evidence>
<evidence type="ECO:0000256" key="5">
    <source>
        <dbReference type="ARBA" id="ARBA00022525"/>
    </source>
</evidence>
<feature type="signal peptide" evidence="15">
    <location>
        <begin position="1"/>
        <end position="20"/>
    </location>
</feature>
<evidence type="ECO:0000256" key="3">
    <source>
        <dbReference type="ARBA" id="ARBA00004239"/>
    </source>
</evidence>
<keyword evidence="8 15" id="KW-0732">Signal</keyword>
<keyword evidence="10 14" id="KW-0720">Serine protease</keyword>
<dbReference type="FunFam" id="3.40.50.200:FF:000015">
    <property type="entry name" value="Tripeptidyl peptidase A"/>
    <property type="match status" value="1"/>
</dbReference>
<evidence type="ECO:0000256" key="8">
    <source>
        <dbReference type="ARBA" id="ARBA00022729"/>
    </source>
</evidence>
<keyword evidence="7 14" id="KW-0479">Metal-binding</keyword>
<dbReference type="Pfam" id="PF09286">
    <property type="entry name" value="Pro-kuma_activ"/>
    <property type="match status" value="1"/>
</dbReference>
<dbReference type="PANTHER" id="PTHR14218">
    <property type="entry name" value="PROTEASE S8 TRIPEPTIDYL PEPTIDASE I CLN2"/>
    <property type="match status" value="1"/>
</dbReference>
<accession>A0A8I2Z9L4</accession>
<dbReference type="GO" id="GO:0006508">
    <property type="term" value="P:proteolysis"/>
    <property type="evidence" value="ECO:0007669"/>
    <property type="project" value="UniProtKB-KW"/>
</dbReference>
<evidence type="ECO:0000256" key="11">
    <source>
        <dbReference type="ARBA" id="ARBA00023026"/>
    </source>
</evidence>
<dbReference type="CDD" id="cd11377">
    <property type="entry name" value="Pro-peptidase_S53"/>
    <property type="match status" value="1"/>
</dbReference>
<evidence type="ECO:0000256" key="2">
    <source>
        <dbReference type="ARBA" id="ARBA00002451"/>
    </source>
</evidence>
<evidence type="ECO:0000256" key="7">
    <source>
        <dbReference type="ARBA" id="ARBA00022723"/>
    </source>
</evidence>
<dbReference type="InterPro" id="IPR015366">
    <property type="entry name" value="S53_propep"/>
</dbReference>